<dbReference type="AlphaFoldDB" id="A0A089L846"/>
<dbReference type="EMBL" id="CP009285">
    <property type="protein sequence ID" value="AIQ56957.1"/>
    <property type="molecule type" value="Genomic_DNA"/>
</dbReference>
<dbReference type="SUPFAM" id="SSF56801">
    <property type="entry name" value="Acetyl-CoA synthetase-like"/>
    <property type="match status" value="1"/>
</dbReference>
<accession>A0A089L846</accession>
<dbReference type="Proteomes" id="UP000029518">
    <property type="component" value="Chromosome"/>
</dbReference>
<dbReference type="InterPro" id="IPR053158">
    <property type="entry name" value="CapK_Type1_Caps_Biosynth"/>
</dbReference>
<evidence type="ECO:0000313" key="2">
    <source>
        <dbReference type="Proteomes" id="UP000029518"/>
    </source>
</evidence>
<organism evidence="1 2">
    <name type="scientific">Paenibacillus borealis</name>
    <dbReference type="NCBI Taxonomy" id="160799"/>
    <lineage>
        <taxon>Bacteria</taxon>
        <taxon>Bacillati</taxon>
        <taxon>Bacillota</taxon>
        <taxon>Bacilli</taxon>
        <taxon>Bacillales</taxon>
        <taxon>Paenibacillaceae</taxon>
        <taxon>Paenibacillus</taxon>
    </lineage>
</organism>
<dbReference type="Gene3D" id="3.40.50.12780">
    <property type="entry name" value="N-terminal domain of ligase-like"/>
    <property type="match status" value="1"/>
</dbReference>
<name>A0A089L846_PAEBO</name>
<dbReference type="InterPro" id="IPR042099">
    <property type="entry name" value="ANL_N_sf"/>
</dbReference>
<evidence type="ECO:0000313" key="1">
    <source>
        <dbReference type="EMBL" id="AIQ56957.1"/>
    </source>
</evidence>
<dbReference type="OrthoDB" id="580775at2"/>
<dbReference type="KEGG" id="pbd:PBOR_08455"/>
<reference evidence="1" key="1">
    <citation type="submission" date="2014-08" db="EMBL/GenBank/DDBJ databases">
        <title>Comparative genomics of the Paenibacillus odorifer group.</title>
        <authorList>
            <person name="den Bakker H.C."/>
            <person name="Tsai Y.-C.Y.-C."/>
            <person name="Martin N."/>
            <person name="Korlach J."/>
            <person name="Wiedmann M."/>
        </authorList>
    </citation>
    <scope>NUCLEOTIDE SEQUENCE [LARGE SCALE GENOMIC DNA]</scope>
    <source>
        <strain evidence="1">DSM 13188</strain>
    </source>
</reference>
<protein>
    <recommendedName>
        <fullName evidence="3">AMP-dependent synthetase/ligase domain-containing protein</fullName>
    </recommendedName>
</protein>
<dbReference type="RefSeq" id="WP_042211220.1">
    <property type="nucleotide sequence ID" value="NZ_CP009285.1"/>
</dbReference>
<dbReference type="PANTHER" id="PTHR36932:SF1">
    <property type="entry name" value="CAPSULAR POLYSACCHARIDE BIOSYNTHESIS PROTEIN"/>
    <property type="match status" value="1"/>
</dbReference>
<keyword evidence="2" id="KW-1185">Reference proteome</keyword>
<dbReference type="HOGENOM" id="CLU_035301_5_0_9"/>
<dbReference type="PANTHER" id="PTHR36932">
    <property type="entry name" value="CAPSULAR POLYSACCHARIDE BIOSYNTHESIS PROTEIN"/>
    <property type="match status" value="1"/>
</dbReference>
<proteinExistence type="predicted"/>
<evidence type="ECO:0008006" key="3">
    <source>
        <dbReference type="Google" id="ProtNLM"/>
    </source>
</evidence>
<sequence>MILNRLDNRFLDLMRSLKSKNEYYKDKLSSLDLININPDQLYEMLPYTERMDLQELGETIYTSTNEEIIVEMTTGTTGVPLRCPKNTRERTDLAFDIWKKRLSIDREITPNNFYLLYGSNARKVYNFFDYDIQNLNNCFKYLSHIQPRWLCGSVSAFYNYAQEIDNGKLHHNIDSLRYIEFQGEYVDQEKREYIEDIFKVKSVVHYGNREMWTIAYECKHQTLHLNSNAVYIEIRNNDPDNEYGNIVTTNLQLKTLPIIKYDTEDLGCLIEVDCPCGNNSALKMIDGRISTLIKGTKLNGNIVMKGIYNRIVRKNQKIMKRFRVVQIAPNNFDVFIIRGVEFYDGLQVLIKDEFRKVMGEEVVINIFYEDRIVSNNGKMAIFSVNY</sequence>
<gene>
    <name evidence="1" type="ORF">PBOR_08455</name>
</gene>